<reference evidence="2 3" key="1">
    <citation type="submission" date="2021-06" db="EMBL/GenBank/DDBJ databases">
        <title>Bacillus sp. RD4P76, an endophyte from a halophyte.</title>
        <authorList>
            <person name="Sun J.-Q."/>
        </authorList>
    </citation>
    <scope>NUCLEOTIDE SEQUENCE [LARGE SCALE GENOMIC DNA]</scope>
    <source>
        <strain evidence="2 3">CGMCC 1.15917</strain>
    </source>
</reference>
<proteinExistence type="inferred from homology"/>
<evidence type="ECO:0000313" key="2">
    <source>
        <dbReference type="EMBL" id="MBU9712912.1"/>
    </source>
</evidence>
<name>A0ABS6JJ93_9BACI</name>
<dbReference type="Proteomes" id="UP000784880">
    <property type="component" value="Unassembled WGS sequence"/>
</dbReference>
<dbReference type="PANTHER" id="PTHR11693">
    <property type="entry name" value="ATP SYNTHASE GAMMA CHAIN"/>
    <property type="match status" value="1"/>
</dbReference>
<comment type="subunit">
    <text evidence="1">F-type ATPases have 2 components, CF(1) - the catalytic core - and CF(0) - the membrane proton channel. CF(1) has five subunits: alpha(3), beta(3), gamma(1), delta(1), epsilon(1). CF(0) has three main subunits: a, b and c.</text>
</comment>
<keyword evidence="1" id="KW-0066">ATP synthesis</keyword>
<keyword evidence="1" id="KW-1003">Cell membrane</keyword>
<dbReference type="PROSITE" id="PS00153">
    <property type="entry name" value="ATPASE_GAMMA"/>
    <property type="match status" value="1"/>
</dbReference>
<comment type="subcellular location">
    <subcellularLocation>
        <location evidence="1">Cell membrane</location>
        <topology evidence="1">Peripheral membrane protein</topology>
    </subcellularLocation>
</comment>
<comment type="similarity">
    <text evidence="1">Belongs to the ATPase gamma chain family.</text>
</comment>
<dbReference type="EMBL" id="JAHQCS010000116">
    <property type="protein sequence ID" value="MBU9712912.1"/>
    <property type="molecule type" value="Genomic_DNA"/>
</dbReference>
<dbReference type="Pfam" id="PF00231">
    <property type="entry name" value="ATP-synt"/>
    <property type="match status" value="1"/>
</dbReference>
<dbReference type="NCBIfam" id="TIGR01146">
    <property type="entry name" value="ATPsyn_F1gamma"/>
    <property type="match status" value="1"/>
</dbReference>
<dbReference type="InterPro" id="IPR000131">
    <property type="entry name" value="ATP_synth_F1_gsu"/>
</dbReference>
<sequence length="300" mass="33461">MASLRDIKSRITSTKKTKQITKAMQMVSAAKLNRAQSKATAFLPYTEKIRDVVASIASGSESDEEGISHPMLEAREEVKKTAYLVITSDRGLCGAYNSGLLRHTLKTINERHQSPEEYGLIVVGRVGRDFFKKRGMPIYQEVVGLQDQPEYAEIKNIAATTVDMFTDGIFDEIYLHYNHFVSVISQKVTETKLLPLNEFDTEEEGSETELAPKTNLEYIYEPDPKVILEQLLPHYAESLIYGALLDAKASEFGARMTAMQSATNNATDRIEELTLVYNRARQAAITQEINEIVGGAAALD</sequence>
<dbReference type="CDD" id="cd12151">
    <property type="entry name" value="F1-ATPase_gamma"/>
    <property type="match status" value="1"/>
</dbReference>
<keyword evidence="1" id="KW-0472">Membrane</keyword>
<comment type="caution">
    <text evidence="2">The sequence shown here is derived from an EMBL/GenBank/DDBJ whole genome shotgun (WGS) entry which is preliminary data.</text>
</comment>
<evidence type="ECO:0000313" key="3">
    <source>
        <dbReference type="Proteomes" id="UP000784880"/>
    </source>
</evidence>
<organism evidence="2 3">
    <name type="scientific">Evansella tamaricis</name>
    <dbReference type="NCBI Taxonomy" id="2069301"/>
    <lineage>
        <taxon>Bacteria</taxon>
        <taxon>Bacillati</taxon>
        <taxon>Bacillota</taxon>
        <taxon>Bacilli</taxon>
        <taxon>Bacillales</taxon>
        <taxon>Bacillaceae</taxon>
        <taxon>Evansella</taxon>
    </lineage>
</organism>
<keyword evidence="3" id="KW-1185">Reference proteome</keyword>
<evidence type="ECO:0000256" key="1">
    <source>
        <dbReference type="HAMAP-Rule" id="MF_00815"/>
    </source>
</evidence>
<comment type="function">
    <text evidence="1">Produces ATP from ADP in the presence of a proton gradient across the membrane. The gamma chain is believed to be important in regulating ATPase activity and the flow of protons through the CF(0) complex.</text>
</comment>
<gene>
    <name evidence="1" type="primary">atpG</name>
    <name evidence="2" type="ORF">KS419_14370</name>
</gene>
<accession>A0ABS6JJ93</accession>
<protein>
    <recommendedName>
        <fullName evidence="1">ATP synthase gamma chain</fullName>
    </recommendedName>
    <alternativeName>
        <fullName evidence="1">ATP synthase F1 sector gamma subunit</fullName>
    </alternativeName>
    <alternativeName>
        <fullName evidence="1">F-ATPase gamma subunit</fullName>
    </alternativeName>
</protein>
<keyword evidence="1" id="KW-0375">Hydrogen ion transport</keyword>
<dbReference type="PANTHER" id="PTHR11693:SF22">
    <property type="entry name" value="ATP SYNTHASE SUBUNIT GAMMA, MITOCHONDRIAL"/>
    <property type="match status" value="1"/>
</dbReference>
<dbReference type="InterPro" id="IPR023632">
    <property type="entry name" value="ATP_synth_F1_gsu_CS"/>
</dbReference>
<dbReference type="RefSeq" id="WP_217067087.1">
    <property type="nucleotide sequence ID" value="NZ_JAHQCS010000116.1"/>
</dbReference>
<dbReference type="HAMAP" id="MF_00815">
    <property type="entry name" value="ATP_synth_gamma_bact"/>
    <property type="match status" value="1"/>
</dbReference>
<keyword evidence="1" id="KW-0813">Transport</keyword>
<keyword evidence="1" id="KW-0406">Ion transport</keyword>
<keyword evidence="1" id="KW-0139">CF(1)</keyword>